<organism evidence="1">
    <name type="scientific">Candidatus Kentrum sp. LFY</name>
    <dbReference type="NCBI Taxonomy" id="2126342"/>
    <lineage>
        <taxon>Bacteria</taxon>
        <taxon>Pseudomonadati</taxon>
        <taxon>Pseudomonadota</taxon>
        <taxon>Gammaproteobacteria</taxon>
        <taxon>Candidatus Kentrum</taxon>
    </lineage>
</organism>
<reference evidence="1" key="1">
    <citation type="submission" date="2019-02" db="EMBL/GenBank/DDBJ databases">
        <authorList>
            <person name="Gruber-Vodicka R. H."/>
            <person name="Seah K. B. B."/>
        </authorList>
    </citation>
    <scope>NUCLEOTIDE SEQUENCE</scope>
    <source>
        <strain evidence="1">BECK_M6</strain>
    </source>
</reference>
<sequence>MFEYVLYSHFCLREGETDLIKEHLDNIKDILEDPKHPGMLVLFYDPSWLSLLNTVGHDFDPMEFSDEFSHAREFQKFVDKEANKDITNNGPRRIRLITVGDLYRIVNNLRGDRPGREATRLRRFLTGSVSGRATGTRYDTSKVVEAIVRLRQIGSGIPVFRIDWDALFNEDTLDKYLRLSISRVLEDYRECNKEPSFHSFVLSAGYVEQERDKPVEERSIDNWLRAFATRVFPALLATRETLNSTSKAVPEDLENACDPELARKFYGLNSDGRDIEVEKTDDGTAPKEGITSFGSHPFKSVVSGSLLCLSDGAILDLPPFSNFQRNVMWIDDHLKYALHRDLGHFSQDRIPAQGQRRYLTARIPGTYVLKDRPDIEKTGHYTLGTYLPTVLRGTIVDAWIQPKPAANLQHIDVDESIERGEKTFSKGVLTRALANALRTGRIDETLIPKLKDELRHVAMKRIAQVANQWKDLSTTKNGEKQDSLAALWVTNPSKNRAISDMEDDAAKQLEVKGKDWIGWGLFKDPKSDLLNPENLNPKVSEDLNILIDDAINYIEWTLEWPRFIQSVRAVPQGELRLDLQWKSES</sequence>
<accession>A0A450UEW1</accession>
<name>A0A450UEW1_9GAMM</name>
<protein>
    <submittedName>
        <fullName evidence="1">Uncharacterized protein</fullName>
    </submittedName>
</protein>
<gene>
    <name evidence="1" type="ORF">BECKLFY1418A_GA0070994_10146</name>
</gene>
<proteinExistence type="predicted"/>
<dbReference type="AlphaFoldDB" id="A0A450UEW1"/>
<evidence type="ECO:0000313" key="1">
    <source>
        <dbReference type="EMBL" id="VFJ91038.1"/>
    </source>
</evidence>
<dbReference type="EMBL" id="CAADFH010000014">
    <property type="protein sequence ID" value="VFJ91038.1"/>
    <property type="molecule type" value="Genomic_DNA"/>
</dbReference>